<proteinExistence type="predicted"/>
<accession>A0AA38MIL6</accession>
<dbReference type="AlphaFoldDB" id="A0AA38MIL6"/>
<evidence type="ECO:0000313" key="2">
    <source>
        <dbReference type="EMBL" id="KAJ3657276.1"/>
    </source>
</evidence>
<name>A0AA38MIL6_9CUCU</name>
<evidence type="ECO:0000256" key="1">
    <source>
        <dbReference type="SAM" id="MobiDB-lite"/>
    </source>
</evidence>
<evidence type="ECO:0000313" key="3">
    <source>
        <dbReference type="EMBL" id="KAJ3657517.1"/>
    </source>
</evidence>
<sequence>MCLNSEGKLGPVANEGREYGRFLRPPPAASTGLFWLGNDPPNEFPNPTRIGLTRLLLLGSFHTSFRVFLRASDSRGSSGGAKMRLEETGAPERPETKPRMNHVGFSSVVCSAHGTELHHVLLNMSRQSVLCDHNRIFVGGRVRSPKSTLYRMFHRKRPPGAIQQRRKPCRKERENQTAPMISISLILQKLIIRDRY</sequence>
<dbReference type="EMBL" id="JALNTZ010000003">
    <property type="protein sequence ID" value="KAJ3657276.1"/>
    <property type="molecule type" value="Genomic_DNA"/>
</dbReference>
<gene>
    <name evidence="2" type="ORF">Zmor_009092</name>
    <name evidence="3" type="ORF">Zmor_009313</name>
</gene>
<protein>
    <submittedName>
        <fullName evidence="3">Uncharacterized protein</fullName>
    </submittedName>
</protein>
<keyword evidence="4" id="KW-1185">Reference proteome</keyword>
<evidence type="ECO:0000313" key="4">
    <source>
        <dbReference type="Proteomes" id="UP001168821"/>
    </source>
</evidence>
<feature type="compositionally biased region" description="Basic and acidic residues" evidence="1">
    <location>
        <begin position="83"/>
        <end position="98"/>
    </location>
</feature>
<feature type="region of interest" description="Disordered" evidence="1">
    <location>
        <begin position="74"/>
        <end position="100"/>
    </location>
</feature>
<organism evidence="3 4">
    <name type="scientific">Zophobas morio</name>
    <dbReference type="NCBI Taxonomy" id="2755281"/>
    <lineage>
        <taxon>Eukaryota</taxon>
        <taxon>Metazoa</taxon>
        <taxon>Ecdysozoa</taxon>
        <taxon>Arthropoda</taxon>
        <taxon>Hexapoda</taxon>
        <taxon>Insecta</taxon>
        <taxon>Pterygota</taxon>
        <taxon>Neoptera</taxon>
        <taxon>Endopterygota</taxon>
        <taxon>Coleoptera</taxon>
        <taxon>Polyphaga</taxon>
        <taxon>Cucujiformia</taxon>
        <taxon>Tenebrionidae</taxon>
        <taxon>Zophobas</taxon>
    </lineage>
</organism>
<dbReference type="Proteomes" id="UP001168821">
    <property type="component" value="Unassembled WGS sequence"/>
</dbReference>
<reference evidence="3" key="1">
    <citation type="journal article" date="2023" name="G3 (Bethesda)">
        <title>Whole genome assemblies of Zophobas morio and Tenebrio molitor.</title>
        <authorList>
            <person name="Kaur S."/>
            <person name="Stinson S.A."/>
            <person name="diCenzo G.C."/>
        </authorList>
    </citation>
    <scope>NUCLEOTIDE SEQUENCE</scope>
    <source>
        <strain evidence="3">QUZm001</strain>
    </source>
</reference>
<comment type="caution">
    <text evidence="3">The sequence shown here is derived from an EMBL/GenBank/DDBJ whole genome shotgun (WGS) entry which is preliminary data.</text>
</comment>
<dbReference type="EMBL" id="JALNTZ010000003">
    <property type="protein sequence ID" value="KAJ3657517.1"/>
    <property type="molecule type" value="Genomic_DNA"/>
</dbReference>